<proteinExistence type="predicted"/>
<sequence length="112" mass="12543">MIVEQRFAALNPFPLHRSFADLVELDPSESGPSVLAERGPTQLCDMVRRMCASVSIAIAVNERQRSVNSDSIARKPRDPGDRLILFALLSPWDISAEQMHGPDFNRINLTLR</sequence>
<evidence type="ECO:0000313" key="1">
    <source>
        <dbReference type="EMBL" id="TWU22264.1"/>
    </source>
</evidence>
<name>A0A5C6CFG5_9BACT</name>
<protein>
    <submittedName>
        <fullName evidence="1">Uncharacterized protein</fullName>
    </submittedName>
</protein>
<accession>A0A5C6CFG5</accession>
<dbReference type="EMBL" id="SJPT01000005">
    <property type="protein sequence ID" value="TWU22264.1"/>
    <property type="molecule type" value="Genomic_DNA"/>
</dbReference>
<comment type="caution">
    <text evidence="1">The sequence shown here is derived from an EMBL/GenBank/DDBJ whole genome shotgun (WGS) entry which is preliminary data.</text>
</comment>
<keyword evidence="2" id="KW-1185">Reference proteome</keyword>
<dbReference type="Proteomes" id="UP000316304">
    <property type="component" value="Unassembled WGS sequence"/>
</dbReference>
<dbReference type="AlphaFoldDB" id="A0A5C6CFG5"/>
<gene>
    <name evidence="1" type="ORF">Pla52o_33200</name>
</gene>
<organism evidence="1 2">
    <name type="scientific">Novipirellula galeiformis</name>
    <dbReference type="NCBI Taxonomy" id="2528004"/>
    <lineage>
        <taxon>Bacteria</taxon>
        <taxon>Pseudomonadati</taxon>
        <taxon>Planctomycetota</taxon>
        <taxon>Planctomycetia</taxon>
        <taxon>Pirellulales</taxon>
        <taxon>Pirellulaceae</taxon>
        <taxon>Novipirellula</taxon>
    </lineage>
</organism>
<reference evidence="1 2" key="1">
    <citation type="submission" date="2019-02" db="EMBL/GenBank/DDBJ databases">
        <title>Deep-cultivation of Planctomycetes and their phenomic and genomic characterization uncovers novel biology.</title>
        <authorList>
            <person name="Wiegand S."/>
            <person name="Jogler M."/>
            <person name="Boedeker C."/>
            <person name="Pinto D."/>
            <person name="Vollmers J."/>
            <person name="Rivas-Marin E."/>
            <person name="Kohn T."/>
            <person name="Peeters S.H."/>
            <person name="Heuer A."/>
            <person name="Rast P."/>
            <person name="Oberbeckmann S."/>
            <person name="Bunk B."/>
            <person name="Jeske O."/>
            <person name="Meyerdierks A."/>
            <person name="Storesund J.E."/>
            <person name="Kallscheuer N."/>
            <person name="Luecker S."/>
            <person name="Lage O.M."/>
            <person name="Pohl T."/>
            <person name="Merkel B.J."/>
            <person name="Hornburger P."/>
            <person name="Mueller R.-W."/>
            <person name="Bruemmer F."/>
            <person name="Labrenz M."/>
            <person name="Spormann A.M."/>
            <person name="Op Den Camp H."/>
            <person name="Overmann J."/>
            <person name="Amann R."/>
            <person name="Jetten M.S.M."/>
            <person name="Mascher T."/>
            <person name="Medema M.H."/>
            <person name="Devos D.P."/>
            <person name="Kaster A.-K."/>
            <person name="Ovreas L."/>
            <person name="Rohde M."/>
            <person name="Galperin M.Y."/>
            <person name="Jogler C."/>
        </authorList>
    </citation>
    <scope>NUCLEOTIDE SEQUENCE [LARGE SCALE GENOMIC DNA]</scope>
    <source>
        <strain evidence="1 2">Pla52o</strain>
    </source>
</reference>
<evidence type="ECO:0000313" key="2">
    <source>
        <dbReference type="Proteomes" id="UP000316304"/>
    </source>
</evidence>